<evidence type="ECO:0000259" key="1">
    <source>
        <dbReference type="PROSITE" id="PS00214"/>
    </source>
</evidence>
<evidence type="ECO:0000313" key="3">
    <source>
        <dbReference type="Proteomes" id="UP000708208"/>
    </source>
</evidence>
<dbReference type="EMBL" id="CAJVCH010326766">
    <property type="protein sequence ID" value="CAG7786809.1"/>
    <property type="molecule type" value="Genomic_DNA"/>
</dbReference>
<dbReference type="InterPro" id="IPR000463">
    <property type="entry name" value="Fatty_acid-bd"/>
</dbReference>
<feature type="domain" description="Cytosolic fatty-acid binding proteins" evidence="1">
    <location>
        <begin position="6"/>
        <end position="23"/>
    </location>
</feature>
<gene>
    <name evidence="2" type="ORF">AFUS01_LOCUS25359</name>
</gene>
<keyword evidence="3" id="KW-1185">Reference proteome</keyword>
<dbReference type="AlphaFoldDB" id="A0A8J2PI46"/>
<dbReference type="Proteomes" id="UP000708208">
    <property type="component" value="Unassembled WGS sequence"/>
</dbReference>
<reference evidence="2" key="1">
    <citation type="submission" date="2021-06" db="EMBL/GenBank/DDBJ databases">
        <authorList>
            <person name="Hodson N. C."/>
            <person name="Mongue J. A."/>
            <person name="Jaron S. K."/>
        </authorList>
    </citation>
    <scope>NUCLEOTIDE SEQUENCE</scope>
</reference>
<accession>A0A8J2PI46</accession>
<protein>
    <recommendedName>
        <fullName evidence="1">Cytosolic fatty-acid binding proteins domain-containing protein</fullName>
    </recommendedName>
</protein>
<dbReference type="GO" id="GO:0008289">
    <property type="term" value="F:lipid binding"/>
    <property type="evidence" value="ECO:0007669"/>
    <property type="project" value="InterPro"/>
</dbReference>
<proteinExistence type="predicted"/>
<feature type="non-terminal residue" evidence="2">
    <location>
        <position position="23"/>
    </location>
</feature>
<evidence type="ECO:0000313" key="2">
    <source>
        <dbReference type="EMBL" id="CAG7786809.1"/>
    </source>
</evidence>
<dbReference type="PROSITE" id="PS00214">
    <property type="entry name" value="FABP"/>
    <property type="match status" value="1"/>
</dbReference>
<comment type="caution">
    <text evidence="2">The sequence shown here is derived from an EMBL/GenBank/DDBJ whole genome shotgun (WGS) entry which is preliminary data.</text>
</comment>
<sequence>MSPFAGIYNLIKSDNFDAYMAEL</sequence>
<organism evidence="2 3">
    <name type="scientific">Allacma fusca</name>
    <dbReference type="NCBI Taxonomy" id="39272"/>
    <lineage>
        <taxon>Eukaryota</taxon>
        <taxon>Metazoa</taxon>
        <taxon>Ecdysozoa</taxon>
        <taxon>Arthropoda</taxon>
        <taxon>Hexapoda</taxon>
        <taxon>Collembola</taxon>
        <taxon>Symphypleona</taxon>
        <taxon>Sminthuridae</taxon>
        <taxon>Allacma</taxon>
    </lineage>
</organism>
<name>A0A8J2PI46_9HEXA</name>